<dbReference type="EMBL" id="CP061800">
    <property type="protein sequence ID" value="QTA86366.1"/>
    <property type="molecule type" value="Genomic_DNA"/>
</dbReference>
<feature type="domain" description="Group II intron maturase-specific" evidence="1">
    <location>
        <begin position="1"/>
        <end position="55"/>
    </location>
</feature>
<dbReference type="InterPro" id="IPR013597">
    <property type="entry name" value="Mat_intron_G2"/>
</dbReference>
<accession>A0A975GLZ4</accession>
<organism evidence="2 3">
    <name type="scientific">Desulfonema magnum</name>
    <dbReference type="NCBI Taxonomy" id="45655"/>
    <lineage>
        <taxon>Bacteria</taxon>
        <taxon>Pseudomonadati</taxon>
        <taxon>Thermodesulfobacteriota</taxon>
        <taxon>Desulfobacteria</taxon>
        <taxon>Desulfobacterales</taxon>
        <taxon>Desulfococcaceae</taxon>
        <taxon>Desulfonema</taxon>
    </lineage>
</organism>
<evidence type="ECO:0000313" key="2">
    <source>
        <dbReference type="EMBL" id="QTA86366.1"/>
    </source>
</evidence>
<sequence>MTDLLRKLNAKLRGYYNYYGVIGNFESLSDFFWHAMKILFKWLSRRSQRKSYNWKGFNELLKFFGIERPRITEKRKQIQFSLFDAWQSA</sequence>
<proteinExistence type="predicted"/>
<dbReference type="Proteomes" id="UP000663722">
    <property type="component" value="Chromosome"/>
</dbReference>
<dbReference type="KEGG" id="dmm:dnm_023890"/>
<dbReference type="RefSeq" id="WP_207682030.1">
    <property type="nucleotide sequence ID" value="NZ_CP061800.1"/>
</dbReference>
<evidence type="ECO:0000313" key="3">
    <source>
        <dbReference type="Proteomes" id="UP000663722"/>
    </source>
</evidence>
<gene>
    <name evidence="2" type="ORF">dnm_023890</name>
</gene>
<name>A0A975GLZ4_9BACT</name>
<evidence type="ECO:0000259" key="1">
    <source>
        <dbReference type="Pfam" id="PF08388"/>
    </source>
</evidence>
<dbReference type="AlphaFoldDB" id="A0A975GLZ4"/>
<keyword evidence="2" id="KW-0808">Transferase</keyword>
<protein>
    <submittedName>
        <fullName evidence="2">Group II intron reverse transcriptase/maturase domain-containing protein</fullName>
    </submittedName>
</protein>
<keyword evidence="2" id="KW-0695">RNA-directed DNA polymerase</keyword>
<reference evidence="2" key="1">
    <citation type="journal article" date="2021" name="Microb. Physiol.">
        <title>Proteogenomic Insights into the Physiology of Marine, Sulfate-Reducing, Filamentous Desulfonema limicola and Desulfonema magnum.</title>
        <authorList>
            <person name="Schnaars V."/>
            <person name="Wohlbrand L."/>
            <person name="Scheve S."/>
            <person name="Hinrichs C."/>
            <person name="Reinhardt R."/>
            <person name="Rabus R."/>
        </authorList>
    </citation>
    <scope>NUCLEOTIDE SEQUENCE</scope>
    <source>
        <strain evidence="2">4be13</strain>
    </source>
</reference>
<dbReference type="GO" id="GO:0003964">
    <property type="term" value="F:RNA-directed DNA polymerase activity"/>
    <property type="evidence" value="ECO:0007669"/>
    <property type="project" value="UniProtKB-KW"/>
</dbReference>
<keyword evidence="2" id="KW-0548">Nucleotidyltransferase</keyword>
<keyword evidence="3" id="KW-1185">Reference proteome</keyword>
<dbReference type="Pfam" id="PF08388">
    <property type="entry name" value="GIIM"/>
    <property type="match status" value="1"/>
</dbReference>